<protein>
    <recommendedName>
        <fullName evidence="3">Secretion system C-terminal sorting domain-containing protein</fullName>
    </recommendedName>
</protein>
<gene>
    <name evidence="1" type="ORF">J7I42_32780</name>
</gene>
<evidence type="ECO:0000313" key="1">
    <source>
        <dbReference type="EMBL" id="MBO9205109.1"/>
    </source>
</evidence>
<keyword evidence="2" id="KW-1185">Reference proteome</keyword>
<sequence length="617" mass="65320">MSSRKLLFHLQLQLLLALLVYTSSLSQVRWDGEAGDGQWTTTRNWAGNILPGITDNVILDNSFITGSYTVTLPSGNNLVQIRSITITPGPDNKIDLILPTTNVATPAFKVSGAVYGMVIANGGTFKNASGAKNGIPVEIADSLKINNGGRYLQNSSSSHASVVTVLSKAAGTEEGCFEFDIPAASSTVSLSNRTYGKLIFSSNAMNGTVTYTASGTNAVMIKSDLQLGSGVMLSLNFSDTLYIGRDLLQQGGTLNLGNAARTLVTVVNRHLVQAATGSIAETGTGFPELLFGGNVNQQINCKGIIKDSVAIIINNMAGATLAAPWSLPYKLNLVNGKVTTSVVNILRLQAGCRILVDSTTNNSFIDGPLRKEGLLNAAHFLFPVGKGSSLQWLELKNASGNFMVEFFDNNPQLTPGSLGPGISQLSPNGYWTIKADASPLPAASVELSFNALNIGIGPDLSTARVSKLLNGVWMNYGNSAATGSVGIRGSIVSGPVASWSLVADTFALGNSVPANGPLALSNDMVPPNRNIRAVNGGLPQLVAVTDQTLIYRAFEKMQTKFFIVDNTGRIIKIMNTVIEKGINRLALELPFLPAGIYSIQAFTPKGQSNSLRFVFLR</sequence>
<comment type="caution">
    <text evidence="1">The sequence shown here is derived from an EMBL/GenBank/DDBJ whole genome shotgun (WGS) entry which is preliminary data.</text>
</comment>
<evidence type="ECO:0008006" key="3">
    <source>
        <dbReference type="Google" id="ProtNLM"/>
    </source>
</evidence>
<accession>A0ABS3Z4M3</accession>
<dbReference type="RefSeq" id="WP_209144351.1">
    <property type="nucleotide sequence ID" value="NZ_JAGHKO010000017.1"/>
</dbReference>
<reference evidence="1 2" key="1">
    <citation type="submission" date="2021-03" db="EMBL/GenBank/DDBJ databases">
        <title>Assistant Professor.</title>
        <authorList>
            <person name="Huq M.A."/>
        </authorList>
    </citation>
    <scope>NUCLEOTIDE SEQUENCE [LARGE SCALE GENOMIC DNA]</scope>
    <source>
        <strain evidence="1 2">MAH-29</strain>
    </source>
</reference>
<dbReference type="Proteomes" id="UP000677244">
    <property type="component" value="Unassembled WGS sequence"/>
</dbReference>
<proteinExistence type="predicted"/>
<evidence type="ECO:0000313" key="2">
    <source>
        <dbReference type="Proteomes" id="UP000677244"/>
    </source>
</evidence>
<organism evidence="1 2">
    <name type="scientific">Niastella soli</name>
    <dbReference type="NCBI Taxonomy" id="2821487"/>
    <lineage>
        <taxon>Bacteria</taxon>
        <taxon>Pseudomonadati</taxon>
        <taxon>Bacteroidota</taxon>
        <taxon>Chitinophagia</taxon>
        <taxon>Chitinophagales</taxon>
        <taxon>Chitinophagaceae</taxon>
        <taxon>Niastella</taxon>
    </lineage>
</organism>
<name>A0ABS3Z4M3_9BACT</name>
<dbReference type="EMBL" id="JAGHKO010000017">
    <property type="protein sequence ID" value="MBO9205109.1"/>
    <property type="molecule type" value="Genomic_DNA"/>
</dbReference>